<evidence type="ECO:0000313" key="8">
    <source>
        <dbReference type="EMBL" id="KNE94593.1"/>
    </source>
</evidence>
<dbReference type="SMART" id="SM00355">
    <property type="entry name" value="ZnF_C2H2"/>
    <property type="match status" value="2"/>
</dbReference>
<dbReference type="GO" id="GO:0000978">
    <property type="term" value="F:RNA polymerase II cis-regulatory region sequence-specific DNA binding"/>
    <property type="evidence" value="ECO:0007669"/>
    <property type="project" value="TreeGrafter"/>
</dbReference>
<dbReference type="PANTHER" id="PTHR23235:SF120">
    <property type="entry name" value="KRUPPEL-LIKE FACTOR 15"/>
    <property type="match status" value="1"/>
</dbReference>
<keyword evidence="3 5" id="KW-0863">Zinc-finger</keyword>
<evidence type="ECO:0000256" key="2">
    <source>
        <dbReference type="ARBA" id="ARBA00022737"/>
    </source>
</evidence>
<dbReference type="OrthoDB" id="2507777at2759"/>
<feature type="region of interest" description="Disordered" evidence="6">
    <location>
        <begin position="210"/>
        <end position="238"/>
    </location>
</feature>
<dbReference type="PROSITE" id="PS50157">
    <property type="entry name" value="ZINC_FINGER_C2H2_2"/>
    <property type="match status" value="2"/>
</dbReference>
<feature type="domain" description="C2H2-type" evidence="7">
    <location>
        <begin position="241"/>
        <end position="268"/>
    </location>
</feature>
<accession>A0A0L0V5Q2</accession>
<name>A0A0L0V5Q2_9BASI</name>
<evidence type="ECO:0000256" key="4">
    <source>
        <dbReference type="ARBA" id="ARBA00022833"/>
    </source>
</evidence>
<evidence type="ECO:0000256" key="5">
    <source>
        <dbReference type="PROSITE-ProRule" id="PRU00042"/>
    </source>
</evidence>
<keyword evidence="4" id="KW-0862">Zinc</keyword>
<evidence type="ECO:0000313" key="9">
    <source>
        <dbReference type="Proteomes" id="UP000054564"/>
    </source>
</evidence>
<keyword evidence="1" id="KW-0479">Metal-binding</keyword>
<dbReference type="GO" id="GO:0000981">
    <property type="term" value="F:DNA-binding transcription factor activity, RNA polymerase II-specific"/>
    <property type="evidence" value="ECO:0007669"/>
    <property type="project" value="TreeGrafter"/>
</dbReference>
<dbReference type="Pfam" id="PF00096">
    <property type="entry name" value="zf-C2H2"/>
    <property type="match status" value="2"/>
</dbReference>
<dbReference type="PROSITE" id="PS00028">
    <property type="entry name" value="ZINC_FINGER_C2H2_1"/>
    <property type="match status" value="2"/>
</dbReference>
<evidence type="ECO:0000256" key="1">
    <source>
        <dbReference type="ARBA" id="ARBA00022723"/>
    </source>
</evidence>
<dbReference type="InterPro" id="IPR013087">
    <property type="entry name" value="Znf_C2H2_type"/>
</dbReference>
<keyword evidence="2" id="KW-0677">Repeat</keyword>
<protein>
    <recommendedName>
        <fullName evidence="7">C2H2-type domain-containing protein</fullName>
    </recommendedName>
</protein>
<evidence type="ECO:0000256" key="3">
    <source>
        <dbReference type="ARBA" id="ARBA00022771"/>
    </source>
</evidence>
<reference evidence="9" key="1">
    <citation type="submission" date="2014-03" db="EMBL/GenBank/DDBJ databases">
        <title>The Genome Sequence of Puccinia striiformis f. sp. tritici PST-78.</title>
        <authorList>
            <consortium name="The Broad Institute Genome Sequencing Platform"/>
            <person name="Cuomo C."/>
            <person name="Hulbert S."/>
            <person name="Chen X."/>
            <person name="Walker B."/>
            <person name="Young S.K."/>
            <person name="Zeng Q."/>
            <person name="Gargeya S."/>
            <person name="Fitzgerald M."/>
            <person name="Haas B."/>
            <person name="Abouelleil A."/>
            <person name="Alvarado L."/>
            <person name="Arachchi H.M."/>
            <person name="Berlin A.M."/>
            <person name="Chapman S.B."/>
            <person name="Goldberg J."/>
            <person name="Griggs A."/>
            <person name="Gujja S."/>
            <person name="Hansen M."/>
            <person name="Howarth C."/>
            <person name="Imamovic A."/>
            <person name="Larimer J."/>
            <person name="McCowan C."/>
            <person name="Montmayeur A."/>
            <person name="Murphy C."/>
            <person name="Neiman D."/>
            <person name="Pearson M."/>
            <person name="Priest M."/>
            <person name="Roberts A."/>
            <person name="Saif S."/>
            <person name="Shea T."/>
            <person name="Sisk P."/>
            <person name="Sykes S."/>
            <person name="Wortman J."/>
            <person name="Nusbaum C."/>
            <person name="Birren B."/>
        </authorList>
    </citation>
    <scope>NUCLEOTIDE SEQUENCE [LARGE SCALE GENOMIC DNA]</scope>
    <source>
        <strain evidence="9">race PST-78</strain>
    </source>
</reference>
<dbReference type="SUPFAM" id="SSF57667">
    <property type="entry name" value="beta-beta-alpha zinc fingers"/>
    <property type="match status" value="1"/>
</dbReference>
<dbReference type="InterPro" id="IPR036236">
    <property type="entry name" value="Znf_C2H2_sf"/>
</dbReference>
<organism evidence="8 9">
    <name type="scientific">Puccinia striiformis f. sp. tritici PST-78</name>
    <dbReference type="NCBI Taxonomy" id="1165861"/>
    <lineage>
        <taxon>Eukaryota</taxon>
        <taxon>Fungi</taxon>
        <taxon>Dikarya</taxon>
        <taxon>Basidiomycota</taxon>
        <taxon>Pucciniomycotina</taxon>
        <taxon>Pucciniomycetes</taxon>
        <taxon>Pucciniales</taxon>
        <taxon>Pucciniaceae</taxon>
        <taxon>Puccinia</taxon>
    </lineage>
</organism>
<dbReference type="STRING" id="1165861.A0A0L0V5Q2"/>
<evidence type="ECO:0000259" key="7">
    <source>
        <dbReference type="PROSITE" id="PS50157"/>
    </source>
</evidence>
<evidence type="ECO:0000256" key="6">
    <source>
        <dbReference type="SAM" id="MobiDB-lite"/>
    </source>
</evidence>
<keyword evidence="9" id="KW-1185">Reference proteome</keyword>
<dbReference type="AlphaFoldDB" id="A0A0L0V5Q2"/>
<dbReference type="GO" id="GO:0008270">
    <property type="term" value="F:zinc ion binding"/>
    <property type="evidence" value="ECO:0007669"/>
    <property type="project" value="UniProtKB-KW"/>
</dbReference>
<feature type="domain" description="C2H2-type" evidence="7">
    <location>
        <begin position="269"/>
        <end position="297"/>
    </location>
</feature>
<dbReference type="PANTHER" id="PTHR23235">
    <property type="entry name" value="KRUEPPEL-LIKE TRANSCRIPTION FACTOR"/>
    <property type="match status" value="1"/>
</dbReference>
<dbReference type="Proteomes" id="UP000054564">
    <property type="component" value="Unassembled WGS sequence"/>
</dbReference>
<dbReference type="Gene3D" id="3.30.160.60">
    <property type="entry name" value="Classic Zinc Finger"/>
    <property type="match status" value="2"/>
</dbReference>
<dbReference type="FunFam" id="3.30.160.60:FF:000176">
    <property type="entry name" value="zinc finger protein 70"/>
    <property type="match status" value="1"/>
</dbReference>
<gene>
    <name evidence="8" type="ORF">PSTG_12057</name>
</gene>
<dbReference type="EMBL" id="AJIL01000113">
    <property type="protein sequence ID" value="KNE94593.1"/>
    <property type="molecule type" value="Genomic_DNA"/>
</dbReference>
<proteinExistence type="predicted"/>
<sequence>MRTYKCNQSELHIHTINPKSSRNPRETDHEAKMRDPNANVCTCDDFNRSSTLLFHSASNAAPPPLLPEWTDHYPQGLIQRPTTPLYEPYQYGNQPSVTPGIFDQNFSISGDPAFLHSADTSSSRSSSIFGYGTSAESFSHAPEYSTIHSFDSGRSFCNTVSSISIPSPPRLFADTPISRTNHFINPAHLEFTGLLPPITDALLQAHPKRIELSHNQPQSVKKSKRNPSQGKAERPKRKRMHICNLCGKDFNRPSALLLHSTVHTGERSNFCNVCGRSFSNLSNLRRHQRQLHASESEVQLPEIPGPTSVLDAYNFGSQTRF</sequence>
<comment type="caution">
    <text evidence="8">The sequence shown here is derived from an EMBL/GenBank/DDBJ whole genome shotgun (WGS) entry which is preliminary data.</text>
</comment>